<dbReference type="Gene3D" id="3.40.630.30">
    <property type="match status" value="1"/>
</dbReference>
<reference evidence="2 3" key="1">
    <citation type="submission" date="2021-11" db="EMBL/GenBank/DDBJ databases">
        <title>Genomic of Niabella pedocola.</title>
        <authorList>
            <person name="Wu T."/>
        </authorList>
    </citation>
    <scope>NUCLEOTIDE SEQUENCE [LARGE SCALE GENOMIC DNA]</scope>
    <source>
        <strain evidence="2 3">JCM 31011</strain>
    </source>
</reference>
<protein>
    <submittedName>
        <fullName evidence="2">GNAT family N-acetyltransferase</fullName>
    </submittedName>
</protein>
<dbReference type="InterPro" id="IPR053144">
    <property type="entry name" value="Acetyltransferase_Butenolide"/>
</dbReference>
<proteinExistence type="predicted"/>
<name>A0ABS8PS29_9BACT</name>
<gene>
    <name evidence="2" type="ORF">LQ567_12585</name>
</gene>
<keyword evidence="3" id="KW-1185">Reference proteome</keyword>
<dbReference type="RefSeq" id="WP_231004865.1">
    <property type="nucleotide sequence ID" value="NZ_JAJNEC010000005.1"/>
</dbReference>
<evidence type="ECO:0000259" key="1">
    <source>
        <dbReference type="PROSITE" id="PS51186"/>
    </source>
</evidence>
<evidence type="ECO:0000313" key="3">
    <source>
        <dbReference type="Proteomes" id="UP001199816"/>
    </source>
</evidence>
<evidence type="ECO:0000313" key="2">
    <source>
        <dbReference type="EMBL" id="MCD2423604.1"/>
    </source>
</evidence>
<dbReference type="PANTHER" id="PTHR43233:SF1">
    <property type="entry name" value="FAMILY N-ACETYLTRANSFERASE, PUTATIVE (AFU_ORTHOLOGUE AFUA_6G03350)-RELATED"/>
    <property type="match status" value="1"/>
</dbReference>
<accession>A0ABS8PS29</accession>
<feature type="domain" description="N-acetyltransferase" evidence="1">
    <location>
        <begin position="4"/>
        <end position="141"/>
    </location>
</feature>
<dbReference type="CDD" id="cd04301">
    <property type="entry name" value="NAT_SF"/>
    <property type="match status" value="1"/>
</dbReference>
<dbReference type="PROSITE" id="PS51186">
    <property type="entry name" value="GNAT"/>
    <property type="match status" value="1"/>
</dbReference>
<dbReference type="Pfam" id="PF00583">
    <property type="entry name" value="Acetyltransf_1"/>
    <property type="match status" value="1"/>
</dbReference>
<dbReference type="Proteomes" id="UP001199816">
    <property type="component" value="Unassembled WGS sequence"/>
</dbReference>
<sequence length="141" mass="16324">MNTFMIRTGSEQMDVPVIHHFLSTASYWAGGIRFEMVEHSIKHSFCIGAFIGDRQVAFGRVITDYATFGWLADFFVLPPHRGKGIAKAMLSVLLEQPWTKHMRRLMLNTKDAHELYRQYGFEEPANTTTLMERHRPQAHLE</sequence>
<organism evidence="2 3">
    <name type="scientific">Niabella pedocola</name>
    <dbReference type="NCBI Taxonomy" id="1752077"/>
    <lineage>
        <taxon>Bacteria</taxon>
        <taxon>Pseudomonadati</taxon>
        <taxon>Bacteroidota</taxon>
        <taxon>Chitinophagia</taxon>
        <taxon>Chitinophagales</taxon>
        <taxon>Chitinophagaceae</taxon>
        <taxon>Niabella</taxon>
    </lineage>
</organism>
<dbReference type="SUPFAM" id="SSF55729">
    <property type="entry name" value="Acyl-CoA N-acyltransferases (Nat)"/>
    <property type="match status" value="1"/>
</dbReference>
<comment type="caution">
    <text evidence="2">The sequence shown here is derived from an EMBL/GenBank/DDBJ whole genome shotgun (WGS) entry which is preliminary data.</text>
</comment>
<dbReference type="InterPro" id="IPR016181">
    <property type="entry name" value="Acyl_CoA_acyltransferase"/>
</dbReference>
<dbReference type="PANTHER" id="PTHR43233">
    <property type="entry name" value="FAMILY N-ACETYLTRANSFERASE, PUTATIVE (AFU_ORTHOLOGUE AFUA_6G03350)-RELATED"/>
    <property type="match status" value="1"/>
</dbReference>
<dbReference type="EMBL" id="JAJNEC010000005">
    <property type="protein sequence ID" value="MCD2423604.1"/>
    <property type="molecule type" value="Genomic_DNA"/>
</dbReference>
<dbReference type="InterPro" id="IPR000182">
    <property type="entry name" value="GNAT_dom"/>
</dbReference>